<dbReference type="GO" id="GO:0000105">
    <property type="term" value="P:L-histidine biosynthetic process"/>
    <property type="evidence" value="ECO:0007669"/>
    <property type="project" value="UniProtKB-UniRule"/>
</dbReference>
<dbReference type="InterPro" id="IPR017926">
    <property type="entry name" value="GATASE"/>
</dbReference>
<evidence type="ECO:0000256" key="4">
    <source>
        <dbReference type="ARBA" id="ARBA00022490"/>
    </source>
</evidence>
<dbReference type="PANTHER" id="PTHR42701:SF2">
    <property type="entry name" value="IMIDAZOLE GLYCEROL PHOSPHATE SYNTHASE SUBUNIT HISH 1"/>
    <property type="match status" value="1"/>
</dbReference>
<accession>A0A1C3JVT6</accession>
<evidence type="ECO:0000313" key="15">
    <source>
        <dbReference type="EMBL" id="SBT19257.1"/>
    </source>
</evidence>
<dbReference type="NCBIfam" id="TIGR01855">
    <property type="entry name" value="IMP_synth_hisH"/>
    <property type="match status" value="1"/>
</dbReference>
<dbReference type="FunFam" id="3.40.50.880:FF:000023">
    <property type="entry name" value="Imidazole glycerol phosphate synthase subunit HisH"/>
    <property type="match status" value="1"/>
</dbReference>
<comment type="catalytic activity">
    <reaction evidence="11 12">
        <text>L-glutamine + H2O = L-glutamate + NH4(+)</text>
        <dbReference type="Rhea" id="RHEA:15889"/>
        <dbReference type="ChEBI" id="CHEBI:15377"/>
        <dbReference type="ChEBI" id="CHEBI:28938"/>
        <dbReference type="ChEBI" id="CHEBI:29985"/>
        <dbReference type="ChEBI" id="CHEBI:58359"/>
        <dbReference type="EC" id="3.5.1.2"/>
    </reaction>
</comment>
<dbReference type="GO" id="GO:0004359">
    <property type="term" value="F:glutaminase activity"/>
    <property type="evidence" value="ECO:0007669"/>
    <property type="project" value="UniProtKB-EC"/>
</dbReference>
<dbReference type="SUPFAM" id="SSF52317">
    <property type="entry name" value="Class I glutamine amidotransferase-like"/>
    <property type="match status" value="1"/>
</dbReference>
<keyword evidence="15" id="KW-0808">Transferase</keyword>
<keyword evidence="5 12" id="KW-0028">Amino-acid biosynthesis</keyword>
<dbReference type="RefSeq" id="WP_067038497.1">
    <property type="nucleotide sequence ID" value="NZ_FLRA01000031.1"/>
</dbReference>
<organism evidence="15 18">
    <name type="scientific">Marinomonas gallaica</name>
    <dbReference type="NCBI Taxonomy" id="1806667"/>
    <lineage>
        <taxon>Bacteria</taxon>
        <taxon>Pseudomonadati</taxon>
        <taxon>Pseudomonadota</taxon>
        <taxon>Gammaproteobacteria</taxon>
        <taxon>Oceanospirillales</taxon>
        <taxon>Oceanospirillaceae</taxon>
        <taxon>Marinomonas</taxon>
    </lineage>
</organism>
<evidence type="ECO:0000256" key="8">
    <source>
        <dbReference type="ARBA" id="ARBA00023102"/>
    </source>
</evidence>
<protein>
    <recommendedName>
        <fullName evidence="12">Imidazole glycerol phosphate synthase subunit HisH</fullName>
        <ecNumber evidence="12">4.3.2.10</ecNumber>
    </recommendedName>
    <alternativeName>
        <fullName evidence="12">IGP synthase glutaminase subunit</fullName>
        <ecNumber evidence="12">3.5.1.2</ecNumber>
    </alternativeName>
    <alternativeName>
        <fullName evidence="12">IGP synthase subunit HisH</fullName>
    </alternativeName>
    <alternativeName>
        <fullName evidence="12">ImGP synthase subunit HisH</fullName>
        <shortName evidence="12">IGPS subunit HisH</shortName>
    </alternativeName>
</protein>
<dbReference type="InterPro" id="IPR029062">
    <property type="entry name" value="Class_I_gatase-like"/>
</dbReference>
<dbReference type="GO" id="GO:0000107">
    <property type="term" value="F:imidazoleglycerol-phosphate synthase activity"/>
    <property type="evidence" value="ECO:0007669"/>
    <property type="project" value="UniProtKB-UniRule"/>
</dbReference>
<comment type="catalytic activity">
    <reaction evidence="10 12">
        <text>5-[(5-phospho-1-deoxy-D-ribulos-1-ylimino)methylamino]-1-(5-phospho-beta-D-ribosyl)imidazole-4-carboxamide + L-glutamine = D-erythro-1-(imidazol-4-yl)glycerol 3-phosphate + 5-amino-1-(5-phospho-beta-D-ribosyl)imidazole-4-carboxamide + L-glutamate + H(+)</text>
        <dbReference type="Rhea" id="RHEA:24793"/>
        <dbReference type="ChEBI" id="CHEBI:15378"/>
        <dbReference type="ChEBI" id="CHEBI:29985"/>
        <dbReference type="ChEBI" id="CHEBI:58278"/>
        <dbReference type="ChEBI" id="CHEBI:58359"/>
        <dbReference type="ChEBI" id="CHEBI:58475"/>
        <dbReference type="ChEBI" id="CHEBI:58525"/>
        <dbReference type="EC" id="4.3.2.10"/>
    </reaction>
</comment>
<dbReference type="InterPro" id="IPR010139">
    <property type="entry name" value="Imidazole-glycPsynth_HisH"/>
</dbReference>
<evidence type="ECO:0000256" key="9">
    <source>
        <dbReference type="ARBA" id="ARBA00023239"/>
    </source>
</evidence>
<dbReference type="EC" id="3.5.1.2" evidence="12"/>
<evidence type="ECO:0000256" key="5">
    <source>
        <dbReference type="ARBA" id="ARBA00022605"/>
    </source>
</evidence>
<keyword evidence="15" id="KW-0328">Glycosyltransferase</keyword>
<feature type="active site" evidence="12 13">
    <location>
        <position position="198"/>
    </location>
</feature>
<evidence type="ECO:0000313" key="18">
    <source>
        <dbReference type="Proteomes" id="UP000092871"/>
    </source>
</evidence>
<dbReference type="Proteomes" id="UP000092871">
    <property type="component" value="Unassembled WGS sequence"/>
</dbReference>
<feature type="active site" evidence="12 13">
    <location>
        <position position="200"/>
    </location>
</feature>
<dbReference type="CDD" id="cd01748">
    <property type="entry name" value="GATase1_IGP_Synthase"/>
    <property type="match status" value="1"/>
</dbReference>
<dbReference type="EMBL" id="FLRB01000010">
    <property type="protein sequence ID" value="SBT20946.1"/>
    <property type="molecule type" value="Genomic_DNA"/>
</dbReference>
<evidence type="ECO:0000256" key="11">
    <source>
        <dbReference type="ARBA" id="ARBA00049534"/>
    </source>
</evidence>
<gene>
    <name evidence="15" type="primary">hisH1</name>
    <name evidence="12" type="synonym">hisH</name>
    <name evidence="15" type="ORF">MGA5115_03419</name>
    <name evidence="16" type="ORF">MGA5116_01533</name>
</gene>
<keyword evidence="4 12" id="KW-0963">Cytoplasm</keyword>
<dbReference type="PANTHER" id="PTHR42701">
    <property type="entry name" value="IMIDAZOLE GLYCEROL PHOSPHATE SYNTHASE SUBUNIT HISH"/>
    <property type="match status" value="1"/>
</dbReference>
<evidence type="ECO:0000256" key="1">
    <source>
        <dbReference type="ARBA" id="ARBA00004496"/>
    </source>
</evidence>
<dbReference type="GO" id="GO:0016829">
    <property type="term" value="F:lyase activity"/>
    <property type="evidence" value="ECO:0007669"/>
    <property type="project" value="UniProtKB-KW"/>
</dbReference>
<evidence type="ECO:0000313" key="16">
    <source>
        <dbReference type="EMBL" id="SBT20946.1"/>
    </source>
</evidence>
<evidence type="ECO:0000313" key="17">
    <source>
        <dbReference type="Proteomes" id="UP000092840"/>
    </source>
</evidence>
<evidence type="ECO:0000256" key="10">
    <source>
        <dbReference type="ARBA" id="ARBA00047838"/>
    </source>
</evidence>
<dbReference type="Gene3D" id="3.40.50.880">
    <property type="match status" value="1"/>
</dbReference>
<dbReference type="PIRSF" id="PIRSF000495">
    <property type="entry name" value="Amidotransf_hisH"/>
    <property type="match status" value="1"/>
</dbReference>
<evidence type="ECO:0000256" key="12">
    <source>
        <dbReference type="HAMAP-Rule" id="MF_00278"/>
    </source>
</evidence>
<comment type="pathway">
    <text evidence="2 12">Amino-acid biosynthesis; L-histidine biosynthesis; L-histidine from 5-phospho-alpha-D-ribose 1-diphosphate: step 5/9.</text>
</comment>
<dbReference type="GO" id="GO:0005737">
    <property type="term" value="C:cytoplasm"/>
    <property type="evidence" value="ECO:0007669"/>
    <property type="project" value="UniProtKB-SubCell"/>
</dbReference>
<evidence type="ECO:0000256" key="2">
    <source>
        <dbReference type="ARBA" id="ARBA00005091"/>
    </source>
</evidence>
<dbReference type="EC" id="4.3.2.10" evidence="12"/>
<name>A0A1C3JVT6_9GAMM</name>
<evidence type="ECO:0000259" key="14">
    <source>
        <dbReference type="Pfam" id="PF00117"/>
    </source>
</evidence>
<dbReference type="Pfam" id="PF00117">
    <property type="entry name" value="GATase"/>
    <property type="match status" value="1"/>
</dbReference>
<dbReference type="AlphaFoldDB" id="A0A1C3JVT6"/>
<keyword evidence="8 12" id="KW-0368">Histidine biosynthesis</keyword>
<dbReference type="PROSITE" id="PS51273">
    <property type="entry name" value="GATASE_TYPE_1"/>
    <property type="match status" value="1"/>
</dbReference>
<evidence type="ECO:0000256" key="3">
    <source>
        <dbReference type="ARBA" id="ARBA00011152"/>
    </source>
</evidence>
<dbReference type="EMBL" id="FLRA01000031">
    <property type="protein sequence ID" value="SBT19257.1"/>
    <property type="molecule type" value="Genomic_DNA"/>
</dbReference>
<reference evidence="16 17" key="2">
    <citation type="submission" date="2016-06" db="EMBL/GenBank/DDBJ databases">
        <authorList>
            <person name="Rodrigo-Torres L."/>
            <person name="Arahal D.R."/>
        </authorList>
    </citation>
    <scope>NUCLEOTIDE SEQUENCE [LARGE SCALE GENOMIC DNA]</scope>
    <source>
        <strain evidence="16 17">CECT 5116</strain>
    </source>
</reference>
<evidence type="ECO:0000256" key="7">
    <source>
        <dbReference type="ARBA" id="ARBA00022962"/>
    </source>
</evidence>
<keyword evidence="6 12" id="KW-0378">Hydrolase</keyword>
<feature type="active site" description="Nucleophile" evidence="12 13">
    <location>
        <position position="88"/>
    </location>
</feature>
<evidence type="ECO:0000256" key="13">
    <source>
        <dbReference type="PIRSR" id="PIRSR000495-1"/>
    </source>
</evidence>
<proteinExistence type="inferred from homology"/>
<feature type="domain" description="Glutamine amidotransferase" evidence="14">
    <location>
        <begin position="11"/>
        <end position="213"/>
    </location>
</feature>
<comment type="function">
    <text evidence="12">IGPS catalyzes the conversion of PRFAR and glutamine to IGP, AICAR and glutamate. The HisH subunit catalyzes the hydrolysis of glutamine to glutamate and ammonia as part of the synthesis of IGP and AICAR. The resulting ammonia molecule is channeled to the active site of HisF.</text>
</comment>
<dbReference type="UniPathway" id="UPA00031">
    <property type="reaction ID" value="UER00010"/>
</dbReference>
<comment type="subunit">
    <text evidence="3 12">Heterodimer of HisH and HisF.</text>
</comment>
<evidence type="ECO:0000256" key="6">
    <source>
        <dbReference type="ARBA" id="ARBA00022801"/>
    </source>
</evidence>
<dbReference type="OrthoDB" id="9807137at2"/>
<dbReference type="Proteomes" id="UP000092840">
    <property type="component" value="Unassembled WGS sequence"/>
</dbReference>
<reference evidence="15 18" key="1">
    <citation type="submission" date="2016-06" db="EMBL/GenBank/DDBJ databases">
        <authorList>
            <person name="Kjaerup R.B."/>
            <person name="Dalgaard T.S."/>
            <person name="Juul-Madsen H.R."/>
        </authorList>
    </citation>
    <scope>NUCLEOTIDE SEQUENCE [LARGE SCALE GENOMIC DNA]</scope>
    <source>
        <strain evidence="15 18">CECT 5115</strain>
    </source>
</reference>
<dbReference type="HAMAP" id="MF_00278">
    <property type="entry name" value="HisH"/>
    <property type="match status" value="1"/>
</dbReference>
<sequence>MSTEKKATVAVIDYGMGNLHSVAKALEHVADANTQIVVTSDPAVIDAADRVLLPGVGAIRDCIAEMKKQGLVPAIQKAMAEKPFLAICVGIQSLMVHSEENGGVDCLNHFEGNALFFGNDHKDVDGTKLKVPHMGWNQVKHTMDHPLWEGIEDGARFYFVHSYYVVAGNRDEVAGTCHYGHDFCVALARDNVFAVQFHPEKSHKDGLQLYKNFIHWDGKP</sequence>
<keyword evidence="9 12" id="KW-0456">Lyase</keyword>
<keyword evidence="17" id="KW-1185">Reference proteome</keyword>
<keyword evidence="7 12" id="KW-0315">Glutamine amidotransferase</keyword>
<comment type="subcellular location">
    <subcellularLocation>
        <location evidence="1 12">Cytoplasm</location>
    </subcellularLocation>
</comment>